<dbReference type="Pfam" id="PF00132">
    <property type="entry name" value="Hexapep"/>
    <property type="match status" value="1"/>
</dbReference>
<dbReference type="RefSeq" id="WP_061835475.1">
    <property type="nucleotide sequence ID" value="NZ_LUKE01000002.1"/>
</dbReference>
<evidence type="ECO:0000256" key="1">
    <source>
        <dbReference type="ARBA" id="ARBA00022516"/>
    </source>
</evidence>
<dbReference type="GO" id="GO:0009245">
    <property type="term" value="P:lipid A biosynthetic process"/>
    <property type="evidence" value="ECO:0007669"/>
    <property type="project" value="UniProtKB-KW"/>
</dbReference>
<dbReference type="OrthoDB" id="5289768at2"/>
<dbReference type="GO" id="GO:0008780">
    <property type="term" value="F:acyl-[acyl-carrier-protein]-UDP-N-acetylglucosamine O-acyltransferase activity"/>
    <property type="evidence" value="ECO:0007669"/>
    <property type="project" value="InterPro"/>
</dbReference>
<dbReference type="InterPro" id="IPR011004">
    <property type="entry name" value="Trimer_LpxA-like_sf"/>
</dbReference>
<keyword evidence="8" id="KW-1185">Reference proteome</keyword>
<keyword evidence="5 7" id="KW-0012">Acyltransferase</keyword>
<dbReference type="Proteomes" id="UP000075320">
    <property type="component" value="Unassembled WGS sequence"/>
</dbReference>
<dbReference type="Gene3D" id="2.160.10.10">
    <property type="entry name" value="Hexapeptide repeat proteins"/>
    <property type="match status" value="1"/>
</dbReference>
<gene>
    <name evidence="7" type="ORF">AZI86_12270</name>
</gene>
<evidence type="ECO:0000256" key="2">
    <source>
        <dbReference type="ARBA" id="ARBA00022556"/>
    </source>
</evidence>
<evidence type="ECO:0000259" key="6">
    <source>
        <dbReference type="Pfam" id="PF13720"/>
    </source>
</evidence>
<keyword evidence="3 7" id="KW-0808">Transferase</keyword>
<keyword evidence="4" id="KW-0443">Lipid metabolism</keyword>
<evidence type="ECO:0000256" key="4">
    <source>
        <dbReference type="ARBA" id="ARBA00023098"/>
    </source>
</evidence>
<name>A0A150WMM1_BDEBC</name>
<accession>A0A150WMM1</accession>
<evidence type="ECO:0000256" key="3">
    <source>
        <dbReference type="ARBA" id="ARBA00022679"/>
    </source>
</evidence>
<keyword evidence="2" id="KW-0441">Lipid A biosynthesis</keyword>
<dbReference type="PIRSF" id="PIRSF000456">
    <property type="entry name" value="UDP-GlcNAc_acltr"/>
    <property type="match status" value="1"/>
</dbReference>
<evidence type="ECO:0000313" key="7">
    <source>
        <dbReference type="EMBL" id="KYG64963.1"/>
    </source>
</evidence>
<organism evidence="7 8">
    <name type="scientific">Bdellovibrio bacteriovorus</name>
    <dbReference type="NCBI Taxonomy" id="959"/>
    <lineage>
        <taxon>Bacteria</taxon>
        <taxon>Pseudomonadati</taxon>
        <taxon>Bdellovibrionota</taxon>
        <taxon>Bdellovibrionia</taxon>
        <taxon>Bdellovibrionales</taxon>
        <taxon>Pseudobdellovibrionaceae</taxon>
        <taxon>Bdellovibrio</taxon>
    </lineage>
</organism>
<sequence>MANYKIHPSSVISSEVEIADDVEIGPYCLIQGKVKVGQGTILEGHVTLGSRHGVLEIGKNNHFISGAVIGGPPQDLSYKGEATKLIIGDNNTFREFTTVNIGTPKGGGVTRIGDNGLFMTYTHIGHDCQIGNNVVIVNGCHLGGHCEIEDSAYIGGVSALNQFTKVGKNAFIAGSSIVNKDILPFCRAQGNYATIRATNKVGLSRKGFPREEVSNIHKAIRIIIMGSHTLDEGIERIKTECTMTPNIEYFINFIRSSKRGIAVDRSPKGWQDDD</sequence>
<dbReference type="Pfam" id="PF13720">
    <property type="entry name" value="Acetyltransf_11"/>
    <property type="match status" value="1"/>
</dbReference>
<dbReference type="InterPro" id="IPR029098">
    <property type="entry name" value="Acetyltransf_C"/>
</dbReference>
<dbReference type="InterPro" id="IPR037157">
    <property type="entry name" value="Acetyltransf_C_sf"/>
</dbReference>
<dbReference type="CDD" id="cd03351">
    <property type="entry name" value="LbH_UDP-GlcNAc_AT"/>
    <property type="match status" value="1"/>
</dbReference>
<dbReference type="SUPFAM" id="SSF51161">
    <property type="entry name" value="Trimeric LpxA-like enzymes"/>
    <property type="match status" value="1"/>
</dbReference>
<keyword evidence="1" id="KW-0444">Lipid biosynthesis</keyword>
<dbReference type="NCBIfam" id="TIGR01852">
    <property type="entry name" value="lipid_A_lpxA"/>
    <property type="match status" value="1"/>
</dbReference>
<dbReference type="Gene3D" id="1.20.1180.10">
    <property type="entry name" value="Udp N-acetylglucosamine O-acyltransferase, C-terminal domain"/>
    <property type="match status" value="1"/>
</dbReference>
<dbReference type="NCBIfam" id="NF003657">
    <property type="entry name" value="PRK05289.1"/>
    <property type="match status" value="1"/>
</dbReference>
<dbReference type="PANTHER" id="PTHR43480">
    <property type="entry name" value="ACYL-[ACYL-CARRIER-PROTEIN]--UDP-N-ACETYLGLUCOSAMINE O-ACYLTRANSFERASE"/>
    <property type="match status" value="1"/>
</dbReference>
<dbReference type="InterPro" id="IPR010137">
    <property type="entry name" value="Lipid_A_LpxA"/>
</dbReference>
<comment type="caution">
    <text evidence="7">The sequence shown here is derived from an EMBL/GenBank/DDBJ whole genome shotgun (WGS) entry which is preliminary data.</text>
</comment>
<dbReference type="GO" id="GO:0016020">
    <property type="term" value="C:membrane"/>
    <property type="evidence" value="ECO:0007669"/>
    <property type="project" value="GOC"/>
</dbReference>
<protein>
    <submittedName>
        <fullName evidence="7">Acyl-[acyl-carrier-protein]--UDP-N-acetylglucosamine O-acyltransferase</fullName>
    </submittedName>
</protein>
<dbReference type="AlphaFoldDB" id="A0A150WMM1"/>
<evidence type="ECO:0000256" key="5">
    <source>
        <dbReference type="ARBA" id="ARBA00023315"/>
    </source>
</evidence>
<proteinExistence type="predicted"/>
<dbReference type="PANTHER" id="PTHR43480:SF1">
    <property type="entry name" value="ACYL-[ACYL-CARRIER-PROTEIN]--UDP-N-ACETYLGLUCOSAMINE O-ACYLTRANSFERASE, MITOCHONDRIAL-RELATED"/>
    <property type="match status" value="1"/>
</dbReference>
<evidence type="ECO:0000313" key="8">
    <source>
        <dbReference type="Proteomes" id="UP000075320"/>
    </source>
</evidence>
<feature type="domain" description="UDP N-acetylglucosamine O-acyltransferase C-terminal" evidence="6">
    <location>
        <begin position="181"/>
        <end position="261"/>
    </location>
</feature>
<dbReference type="InterPro" id="IPR001451">
    <property type="entry name" value="Hexapep"/>
</dbReference>
<dbReference type="EMBL" id="LUKE01000002">
    <property type="protein sequence ID" value="KYG64963.1"/>
    <property type="molecule type" value="Genomic_DNA"/>
</dbReference>
<reference evidence="7 8" key="1">
    <citation type="submission" date="2016-03" db="EMBL/GenBank/DDBJ databases">
        <authorList>
            <person name="Ploux O."/>
        </authorList>
    </citation>
    <scope>NUCLEOTIDE SEQUENCE [LARGE SCALE GENOMIC DNA]</scope>
    <source>
        <strain evidence="7 8">R0</strain>
    </source>
</reference>